<dbReference type="InterPro" id="IPR055170">
    <property type="entry name" value="GFO_IDH_MocA-like_dom"/>
</dbReference>
<dbReference type="PANTHER" id="PTHR43054">
    <property type="match status" value="1"/>
</dbReference>
<dbReference type="SUPFAM" id="SSF51735">
    <property type="entry name" value="NAD(P)-binding Rossmann-fold domains"/>
    <property type="match status" value="1"/>
</dbReference>
<dbReference type="InterPro" id="IPR000683">
    <property type="entry name" value="Gfo/Idh/MocA-like_OxRdtase_N"/>
</dbReference>
<keyword evidence="2" id="KW-0472">Membrane</keyword>
<evidence type="ECO:0000313" key="6">
    <source>
        <dbReference type="Proteomes" id="UP000001055"/>
    </source>
</evidence>
<dbReference type="RefSeq" id="XP_001800951.1">
    <property type="nucleotide sequence ID" value="XM_001800899.1"/>
</dbReference>
<dbReference type="Pfam" id="PF22725">
    <property type="entry name" value="GFO_IDH_MocA_C3"/>
    <property type="match status" value="1"/>
</dbReference>
<name>Q0UC25_PHANO</name>
<keyword evidence="2" id="KW-1133">Transmembrane helix</keyword>
<evidence type="ECO:0000259" key="4">
    <source>
        <dbReference type="Pfam" id="PF22725"/>
    </source>
</evidence>
<accession>Q0UC25</accession>
<gene>
    <name evidence="5" type="ORF">SNOG_10689</name>
</gene>
<sequence>MPINFGIIGTNWITHSFVKSAHATSKWNLAAVYSRKEETAQDFAAKYEDKKIALYTSLEELSKSTDISTVYIASPNILHYEQAKLMLLAGKNVILEKPSCSTPSELDELFKIAKDKDVILIEAFRHIQEANFKILKSAISKLGPLYGASITFAQYSSRYEKVLAGETPNIFNLEMGGGALVDLGVYCVAAAIELFGAPQDSTYFPVKVATGADGAGKLILTYPSFTVYLCHSKIYNSNAPTEIYGEKGTLVIPTVTDIESVVLWDSKNKSRTELAGAKEPAELNLKEEASEFARCIEERDAGAVSKWESEAYKCQKEAMSKRNRNSFHKKLTCLACLLAAVAVAVAAAEVFVTAAKVFVTVARIVEVATLELAAVELPTVELATTFAAELLAWGVTYLISQFLQLSPSAHFL</sequence>
<dbReference type="SUPFAM" id="SSF55347">
    <property type="entry name" value="Glyceraldehyde-3-phosphate dehydrogenase-like, C-terminal domain"/>
    <property type="match status" value="1"/>
</dbReference>
<proteinExistence type="inferred from homology"/>
<dbReference type="InterPro" id="IPR036291">
    <property type="entry name" value="NAD(P)-bd_dom_sf"/>
</dbReference>
<organism evidence="5 6">
    <name type="scientific">Phaeosphaeria nodorum (strain SN15 / ATCC MYA-4574 / FGSC 10173)</name>
    <name type="common">Glume blotch fungus</name>
    <name type="synonym">Parastagonospora nodorum</name>
    <dbReference type="NCBI Taxonomy" id="321614"/>
    <lineage>
        <taxon>Eukaryota</taxon>
        <taxon>Fungi</taxon>
        <taxon>Dikarya</taxon>
        <taxon>Ascomycota</taxon>
        <taxon>Pezizomycotina</taxon>
        <taxon>Dothideomycetes</taxon>
        <taxon>Pleosporomycetidae</taxon>
        <taxon>Pleosporales</taxon>
        <taxon>Pleosporineae</taxon>
        <taxon>Phaeosphaeriaceae</taxon>
        <taxon>Parastagonospora</taxon>
    </lineage>
</organism>
<dbReference type="GO" id="GO:0000166">
    <property type="term" value="F:nucleotide binding"/>
    <property type="evidence" value="ECO:0007669"/>
    <property type="project" value="InterPro"/>
</dbReference>
<evidence type="ECO:0000256" key="1">
    <source>
        <dbReference type="ARBA" id="ARBA00010928"/>
    </source>
</evidence>
<dbReference type="KEGG" id="pno:SNOG_10689"/>
<comment type="similarity">
    <text evidence="1">Belongs to the Gfo/Idh/MocA family.</text>
</comment>
<reference evidence="6" key="1">
    <citation type="journal article" date="2007" name="Plant Cell">
        <title>Dothideomycete-plant interactions illuminated by genome sequencing and EST analysis of the wheat pathogen Stagonospora nodorum.</title>
        <authorList>
            <person name="Hane J.K."/>
            <person name="Lowe R.G."/>
            <person name="Solomon P.S."/>
            <person name="Tan K.C."/>
            <person name="Schoch C.L."/>
            <person name="Spatafora J.W."/>
            <person name="Crous P.W."/>
            <person name="Kodira C."/>
            <person name="Birren B.W."/>
            <person name="Galagan J.E."/>
            <person name="Torriani S.F."/>
            <person name="McDonald B.A."/>
            <person name="Oliver R.P."/>
        </authorList>
    </citation>
    <scope>NUCLEOTIDE SEQUENCE [LARGE SCALE GENOMIC DNA]</scope>
    <source>
        <strain evidence="6">SN15 / ATCC MYA-4574 / FGSC 10173</strain>
    </source>
</reference>
<evidence type="ECO:0000256" key="2">
    <source>
        <dbReference type="SAM" id="Phobius"/>
    </source>
</evidence>
<dbReference type="EMBL" id="CH445341">
    <property type="protein sequence ID" value="EAT82083.2"/>
    <property type="molecule type" value="Genomic_DNA"/>
</dbReference>
<protein>
    <submittedName>
        <fullName evidence="5">Uncharacterized protein</fullName>
    </submittedName>
</protein>
<dbReference type="STRING" id="321614.Q0UC25"/>
<dbReference type="Proteomes" id="UP000001055">
    <property type="component" value="Unassembled WGS sequence"/>
</dbReference>
<dbReference type="Gene3D" id="3.40.50.720">
    <property type="entry name" value="NAD(P)-binding Rossmann-like Domain"/>
    <property type="match status" value="1"/>
</dbReference>
<dbReference type="PANTHER" id="PTHR43054:SF1">
    <property type="entry name" value="SCYLLO-INOSITOL 2-DEHYDROGENASE (NADP(+)) IOLU"/>
    <property type="match status" value="1"/>
</dbReference>
<dbReference type="eggNOG" id="KOG2741">
    <property type="taxonomic scope" value="Eukaryota"/>
</dbReference>
<dbReference type="InParanoid" id="Q0UC25"/>
<dbReference type="HOGENOM" id="CLU_023194_7_0_1"/>
<dbReference type="GeneID" id="5977858"/>
<dbReference type="Pfam" id="PF01408">
    <property type="entry name" value="GFO_IDH_MocA"/>
    <property type="match status" value="1"/>
</dbReference>
<evidence type="ECO:0000259" key="3">
    <source>
        <dbReference type="Pfam" id="PF01408"/>
    </source>
</evidence>
<dbReference type="Gene3D" id="3.30.360.10">
    <property type="entry name" value="Dihydrodipicolinate Reductase, domain 2"/>
    <property type="match status" value="1"/>
</dbReference>
<dbReference type="AlphaFoldDB" id="Q0UC25"/>
<dbReference type="GO" id="GO:0016491">
    <property type="term" value="F:oxidoreductase activity"/>
    <property type="evidence" value="ECO:0000318"/>
    <property type="project" value="GO_Central"/>
</dbReference>
<keyword evidence="2" id="KW-0812">Transmembrane</keyword>
<evidence type="ECO:0000313" key="5">
    <source>
        <dbReference type="EMBL" id="EAT82083.2"/>
    </source>
</evidence>
<feature type="domain" description="Gfo/Idh/MocA-like oxidoreductase N-terminal" evidence="3">
    <location>
        <begin position="3"/>
        <end position="122"/>
    </location>
</feature>
<dbReference type="VEuPathDB" id="FungiDB:JI435_106890"/>
<feature type="transmembrane region" description="Helical" evidence="2">
    <location>
        <begin position="331"/>
        <end position="352"/>
    </location>
</feature>
<feature type="domain" description="GFO/IDH/MocA-like oxidoreductase" evidence="4">
    <location>
        <begin position="141"/>
        <end position="250"/>
    </location>
</feature>